<dbReference type="InterPro" id="IPR051051">
    <property type="entry name" value="E3_ubiq-ligase_TRIM/RNF"/>
</dbReference>
<evidence type="ECO:0000256" key="1">
    <source>
        <dbReference type="ARBA" id="ARBA00022723"/>
    </source>
</evidence>
<evidence type="ECO:0000256" key="6">
    <source>
        <dbReference type="SAM" id="Phobius"/>
    </source>
</evidence>
<evidence type="ECO:0000313" key="9">
    <source>
        <dbReference type="Proteomes" id="UP001187343"/>
    </source>
</evidence>
<feature type="transmembrane region" description="Helical" evidence="6">
    <location>
        <begin position="12"/>
        <end position="33"/>
    </location>
</feature>
<dbReference type="PROSITE" id="PS00518">
    <property type="entry name" value="ZF_RING_1"/>
    <property type="match status" value="1"/>
</dbReference>
<dbReference type="PANTHER" id="PTHR25465">
    <property type="entry name" value="B-BOX DOMAIN CONTAINING"/>
    <property type="match status" value="1"/>
</dbReference>
<dbReference type="InterPro" id="IPR001841">
    <property type="entry name" value="Znf_RING"/>
</dbReference>
<dbReference type="AlphaFoldDB" id="A0AA88TN96"/>
<evidence type="ECO:0000313" key="8">
    <source>
        <dbReference type="EMBL" id="KAK2898814.1"/>
    </source>
</evidence>
<evidence type="ECO:0000256" key="4">
    <source>
        <dbReference type="PROSITE-ProRule" id="PRU00175"/>
    </source>
</evidence>
<organism evidence="8 9">
    <name type="scientific">Cirrhinus molitorella</name>
    <name type="common">mud carp</name>
    <dbReference type="NCBI Taxonomy" id="172907"/>
    <lineage>
        <taxon>Eukaryota</taxon>
        <taxon>Metazoa</taxon>
        <taxon>Chordata</taxon>
        <taxon>Craniata</taxon>
        <taxon>Vertebrata</taxon>
        <taxon>Euteleostomi</taxon>
        <taxon>Actinopterygii</taxon>
        <taxon>Neopterygii</taxon>
        <taxon>Teleostei</taxon>
        <taxon>Ostariophysi</taxon>
        <taxon>Cypriniformes</taxon>
        <taxon>Cyprinidae</taxon>
        <taxon>Labeoninae</taxon>
        <taxon>Labeonini</taxon>
        <taxon>Cirrhinus</taxon>
    </lineage>
</organism>
<keyword evidence="6" id="KW-1133">Transmembrane helix</keyword>
<keyword evidence="9" id="KW-1185">Reference proteome</keyword>
<keyword evidence="2 4" id="KW-0863">Zinc-finger</keyword>
<dbReference type="CDD" id="cd19802">
    <property type="entry name" value="Bbox1_TRIM8-like"/>
    <property type="match status" value="1"/>
</dbReference>
<comment type="caution">
    <text evidence="8">The sequence shown here is derived from an EMBL/GenBank/DDBJ whole genome shotgun (WGS) entry which is preliminary data.</text>
</comment>
<proteinExistence type="predicted"/>
<accession>A0AA88TN96</accession>
<evidence type="ECO:0000256" key="3">
    <source>
        <dbReference type="ARBA" id="ARBA00022833"/>
    </source>
</evidence>
<keyword evidence="6" id="KW-0472">Membrane</keyword>
<dbReference type="SMART" id="SM00184">
    <property type="entry name" value="RING"/>
    <property type="match status" value="1"/>
</dbReference>
<feature type="region of interest" description="Disordered" evidence="5">
    <location>
        <begin position="325"/>
        <end position="356"/>
    </location>
</feature>
<protein>
    <recommendedName>
        <fullName evidence="7">RING-type domain-containing protein</fullName>
    </recommendedName>
</protein>
<dbReference type="CDD" id="cd16601">
    <property type="entry name" value="RING-HC_TRIM39_C-IV"/>
    <property type="match status" value="1"/>
</dbReference>
<keyword evidence="6" id="KW-0812">Transmembrane</keyword>
<reference evidence="8" key="1">
    <citation type="submission" date="2023-08" db="EMBL/GenBank/DDBJ databases">
        <title>Chromosome-level Genome Assembly of mud carp (Cirrhinus molitorella).</title>
        <authorList>
            <person name="Liu H."/>
        </authorList>
    </citation>
    <scope>NUCLEOTIDE SEQUENCE</scope>
    <source>
        <strain evidence="8">Prfri</strain>
        <tissue evidence="8">Muscle</tissue>
    </source>
</reference>
<dbReference type="GO" id="GO:0008270">
    <property type="term" value="F:zinc ion binding"/>
    <property type="evidence" value="ECO:0007669"/>
    <property type="project" value="UniProtKB-KW"/>
</dbReference>
<keyword evidence="3" id="KW-0862">Zinc</keyword>
<dbReference type="Proteomes" id="UP001187343">
    <property type="component" value="Unassembled WGS sequence"/>
</dbReference>
<dbReference type="EMBL" id="JAUYZG010000009">
    <property type="protein sequence ID" value="KAK2898814.1"/>
    <property type="molecule type" value="Genomic_DNA"/>
</dbReference>
<dbReference type="Pfam" id="PF15227">
    <property type="entry name" value="zf-C3HC4_4"/>
    <property type="match status" value="1"/>
</dbReference>
<feature type="domain" description="RING-type" evidence="7">
    <location>
        <begin position="197"/>
        <end position="237"/>
    </location>
</feature>
<dbReference type="InterPro" id="IPR017907">
    <property type="entry name" value="Znf_RING_CS"/>
</dbReference>
<evidence type="ECO:0000256" key="5">
    <source>
        <dbReference type="SAM" id="MobiDB-lite"/>
    </source>
</evidence>
<evidence type="ECO:0000256" key="2">
    <source>
        <dbReference type="ARBA" id="ARBA00022771"/>
    </source>
</evidence>
<dbReference type="PANTHER" id="PTHR25465:SF75">
    <property type="entry name" value="E3 UBIQUITIN_ISG15 LIGASE TRIM25-RELATED"/>
    <property type="match status" value="1"/>
</dbReference>
<name>A0AA88TN96_9TELE</name>
<dbReference type="Gene3D" id="3.30.40.10">
    <property type="entry name" value="Zinc/RING finger domain, C3HC4 (zinc finger)"/>
    <property type="match status" value="1"/>
</dbReference>
<feature type="compositionally biased region" description="Basic and acidic residues" evidence="5">
    <location>
        <begin position="327"/>
        <end position="338"/>
    </location>
</feature>
<keyword evidence="1" id="KW-0479">Metal-binding</keyword>
<gene>
    <name evidence="8" type="ORF">Q8A67_010232</name>
</gene>
<dbReference type="SUPFAM" id="SSF57850">
    <property type="entry name" value="RING/U-box"/>
    <property type="match status" value="1"/>
</dbReference>
<dbReference type="PROSITE" id="PS50089">
    <property type="entry name" value="ZF_RING_2"/>
    <property type="match status" value="1"/>
</dbReference>
<feature type="compositionally biased region" description="Polar residues" evidence="5">
    <location>
        <begin position="339"/>
        <end position="351"/>
    </location>
</feature>
<dbReference type="Gene3D" id="4.10.830.40">
    <property type="match status" value="1"/>
</dbReference>
<evidence type="ECO:0000259" key="7">
    <source>
        <dbReference type="PROSITE" id="PS50089"/>
    </source>
</evidence>
<sequence length="486" mass="54527">MMQKTMKEHSDWGGALGIASLVMAFYIFGTSLYHKVKLQEVCRADSERAHSPAPSYMSLRSDWSIDLPTNFNSGKEFPLGLSESKKGICELPTKKQDHVEISHLSKETSDECRNIRVNSERVASPVPSYMSLKTDWSMEPPTNFTDFLLDTRARSERAPSPTLSLLSDLSLEPAANYKAEDTFSLDSRLLMSHHFRCPVCKSMLKDPVSISCGHNYCRGCINEFWDNCAGDYVCPQCGNLSETRPVLNTNAALAEVVKSLQQAAFSPALPPQSYAGPEDVACDFCNEQKLKAVKCCLTCDASFCETHIREHYTIPALQKHTLSDVPGDIKTKPSEEHQNTGNSFTVSGQQEQTDKTPDVIEEEVRSIIDSALNTCTSETAVSKDETDVSGLALLCSKQQDDSGHKKGLYKLNENVKKSYDYEDNENGFDAENYEVEPEEYDHFDVEGYDYTDYYDGDHWVLDGSVMDDYDDIPDGGDCYDEYYHDY</sequence>
<dbReference type="InterPro" id="IPR013083">
    <property type="entry name" value="Znf_RING/FYVE/PHD"/>
</dbReference>